<dbReference type="EMBL" id="FO904942">
    <property type="protein sequence ID" value="CDP31768.1"/>
    <property type="molecule type" value="Genomic_DNA"/>
</dbReference>
<evidence type="ECO:0000313" key="2">
    <source>
        <dbReference type="EMBL" id="CDP31768.1"/>
    </source>
</evidence>
<dbReference type="PANTHER" id="PTHR21310:SF15">
    <property type="entry name" value="AMINOGLYCOSIDE PHOSPHOTRANSFERASE DOMAIN-CONTAINING PROTEIN"/>
    <property type="match status" value="1"/>
</dbReference>
<accession>B2AV74</accession>
<sequence length="161" mass="18365">MFGPILRISEEALVRLTYNMAIRHAPVLKTLDGRVVRKLSGGFNFIFIIAYGDFKLVVRVPAFWGKRWTEEAALSMRSEVATLKIIRERTTVPVPEVYRFDLTFGNDNRQPYICTSFLIGTPVSHAWYDKEGAQGYVRILPAQGPFQHGQNYGSTRHLAFL</sequence>
<reference evidence="2" key="4">
    <citation type="submission" date="2014-09" db="EMBL/GenBank/DDBJ databases">
        <title>Maintaining two mating types: Structure of the mating type locus and its role in heterokaryosis in Podospora anserina.</title>
        <authorList>
            <person name="Grognet P."/>
            <person name="Bidard F."/>
            <person name="Kuchly C."/>
            <person name="Chan Ho Tong L."/>
            <person name="Coppin E."/>
            <person name="Ait Benkhali J."/>
            <person name="Couloux A."/>
            <person name="Wincker P."/>
            <person name="Debuchy R."/>
            <person name="Silar P."/>
        </authorList>
    </citation>
    <scope>NUCLEOTIDE SEQUENCE</scope>
</reference>
<dbReference type="GeneID" id="6192122"/>
<dbReference type="HOGENOM" id="CLU_1644437_0_0_1"/>
<dbReference type="SUPFAM" id="SSF56112">
    <property type="entry name" value="Protein kinase-like (PK-like)"/>
    <property type="match status" value="1"/>
</dbReference>
<dbReference type="Proteomes" id="UP000001197">
    <property type="component" value="Chromosome 7"/>
</dbReference>
<protein>
    <submittedName>
        <fullName evidence="1">Podospora anserina S mat+ genomic DNA chromosome 7, supercontig 1</fullName>
    </submittedName>
</protein>
<name>B2AV74_PODAN</name>
<dbReference type="InParanoid" id="B2AV74"/>
<dbReference type="VEuPathDB" id="FungiDB:PODANS_7_3890"/>
<dbReference type="InterPro" id="IPR051678">
    <property type="entry name" value="AGP_Transferase"/>
</dbReference>
<reference evidence="1 3" key="1">
    <citation type="journal article" date="2008" name="Genome Biol.">
        <title>The genome sequence of the model ascomycete fungus Podospora anserina.</title>
        <authorList>
            <person name="Espagne E."/>
            <person name="Lespinet O."/>
            <person name="Malagnac F."/>
            <person name="Da Silva C."/>
            <person name="Jaillon O."/>
            <person name="Porcel B.M."/>
            <person name="Couloux A."/>
            <person name="Aury J.-M."/>
            <person name="Segurens B."/>
            <person name="Poulain J."/>
            <person name="Anthouard V."/>
            <person name="Grossetete S."/>
            <person name="Khalili H."/>
            <person name="Coppin E."/>
            <person name="Dequard-Chablat M."/>
            <person name="Picard M."/>
            <person name="Contamine V."/>
            <person name="Arnaise S."/>
            <person name="Bourdais A."/>
            <person name="Berteaux-Lecellier V."/>
            <person name="Gautheret D."/>
            <person name="de Vries R.P."/>
            <person name="Battaglia E."/>
            <person name="Coutinho P.M."/>
            <person name="Danchin E.G.J."/>
            <person name="Henrissat B."/>
            <person name="El Khoury R."/>
            <person name="Sainsard-Chanet A."/>
            <person name="Boivin A."/>
            <person name="Pinan-Lucarre B."/>
            <person name="Sellem C.H."/>
            <person name="Debuchy R."/>
            <person name="Wincker P."/>
            <person name="Weissenbach J."/>
            <person name="Silar P."/>
        </authorList>
    </citation>
    <scope>NUCLEOTIDE SEQUENCE [LARGE SCALE GENOMIC DNA]</scope>
    <source>
        <strain evidence="3">S / ATCC MYA-4624 / DSM 980 / FGSC 10383</strain>
        <strain evidence="1">S mat+</strain>
    </source>
</reference>
<organism evidence="1">
    <name type="scientific">Podospora anserina (strain S / ATCC MYA-4624 / DSM 980 / FGSC 10383)</name>
    <name type="common">Pleurage anserina</name>
    <dbReference type="NCBI Taxonomy" id="515849"/>
    <lineage>
        <taxon>Eukaryota</taxon>
        <taxon>Fungi</taxon>
        <taxon>Dikarya</taxon>
        <taxon>Ascomycota</taxon>
        <taxon>Pezizomycotina</taxon>
        <taxon>Sordariomycetes</taxon>
        <taxon>Sordariomycetidae</taxon>
        <taxon>Sordariales</taxon>
        <taxon>Podosporaceae</taxon>
        <taxon>Podospora</taxon>
        <taxon>Podospora anserina</taxon>
    </lineage>
</organism>
<keyword evidence="3" id="KW-1185">Reference proteome</keyword>
<evidence type="ECO:0000313" key="1">
    <source>
        <dbReference type="EMBL" id="CAP68297.1"/>
    </source>
</evidence>
<gene>
    <name evidence="1" type="ORF">PODANS_7_3890</name>
</gene>
<dbReference type="AlphaFoldDB" id="B2AV74"/>
<reference evidence="1" key="2">
    <citation type="submission" date="2008-07" db="EMBL/GenBank/DDBJ databases">
        <authorList>
            <person name="Genoscope - CEA"/>
        </authorList>
    </citation>
    <scope>NUCLEOTIDE SEQUENCE</scope>
    <source>
        <strain evidence="1">S mat+</strain>
    </source>
</reference>
<dbReference type="EMBL" id="CU633900">
    <property type="protein sequence ID" value="CAP68297.1"/>
    <property type="molecule type" value="Genomic_DNA"/>
</dbReference>
<dbReference type="InterPro" id="IPR011009">
    <property type="entry name" value="Kinase-like_dom_sf"/>
</dbReference>
<dbReference type="OrthoDB" id="4587996at2759"/>
<reference evidence="3" key="3">
    <citation type="journal article" date="2014" name="Genetics">
        <title>Maintaining two mating types: Structure of the mating type locus and its role in heterokaryosis in Podospora anserina.</title>
        <authorList>
            <person name="Grognet P."/>
            <person name="Bidard F."/>
            <person name="Kuchly C."/>
            <person name="Tong L.C.H."/>
            <person name="Coppin E."/>
            <person name="Benkhali J.A."/>
            <person name="Couloux A."/>
            <person name="Wincker P."/>
            <person name="Debuchy R."/>
            <person name="Silar P."/>
        </authorList>
    </citation>
    <scope>GENOME REANNOTATION</scope>
    <source>
        <strain evidence="3">S / ATCC MYA-4624 / DSM 980 / FGSC 10383</strain>
    </source>
</reference>
<dbReference type="PANTHER" id="PTHR21310">
    <property type="entry name" value="AMINOGLYCOSIDE PHOSPHOTRANSFERASE-RELATED-RELATED"/>
    <property type="match status" value="1"/>
</dbReference>
<proteinExistence type="predicted"/>
<dbReference type="RefSeq" id="XP_001907625.1">
    <property type="nucleotide sequence ID" value="XM_001907590.1"/>
</dbReference>
<dbReference type="KEGG" id="pan:PODANSg4659"/>
<dbReference type="eggNOG" id="ENOG502S3GD">
    <property type="taxonomic scope" value="Eukaryota"/>
</dbReference>
<evidence type="ECO:0000313" key="3">
    <source>
        <dbReference type="Proteomes" id="UP000001197"/>
    </source>
</evidence>